<name>A0ABT3BMT4_9BACT</name>
<evidence type="ECO:0000313" key="2">
    <source>
        <dbReference type="Proteomes" id="UP001208245"/>
    </source>
</evidence>
<dbReference type="RefSeq" id="WP_263821846.1">
    <property type="nucleotide sequence ID" value="NZ_JAOXHL010000002.1"/>
</dbReference>
<reference evidence="1 2" key="1">
    <citation type="journal article" date="2020" name="Int. J. Syst. Evol. Microbiol.">
        <title>Ureaplasma miroungigenitalium sp. nov. isolated from northern elephant seals (Mirounga angustirostris) and Ureaplasma zalophigenitalium sp. nov. isolated from California sea lions (Zalophus californianus).</title>
        <authorList>
            <person name="Volokhov D.V."/>
            <person name="Gulland F.M."/>
            <person name="Gao Y."/>
            <person name="Chizhikov V.E."/>
        </authorList>
    </citation>
    <scope>NUCLEOTIDE SEQUENCE [LARGE SCALE GENOMIC DNA]</scope>
    <source>
        <strain evidence="1 2">ES3182-GEN</strain>
    </source>
</reference>
<protein>
    <submittedName>
        <fullName evidence="1">Uncharacterized protein</fullName>
    </submittedName>
</protein>
<accession>A0ABT3BMT4</accession>
<dbReference type="EMBL" id="JAOXHL010000002">
    <property type="protein sequence ID" value="MCV3728529.1"/>
    <property type="molecule type" value="Genomic_DNA"/>
</dbReference>
<organism evidence="1 2">
    <name type="scientific">Ureaplasma miroungigenitalium</name>
    <dbReference type="NCBI Taxonomy" id="1042321"/>
    <lineage>
        <taxon>Bacteria</taxon>
        <taxon>Bacillati</taxon>
        <taxon>Mycoplasmatota</taxon>
        <taxon>Mycoplasmoidales</taxon>
        <taxon>Mycoplasmoidaceae</taxon>
        <taxon>Ureaplasma</taxon>
    </lineage>
</organism>
<sequence>MSSVTYVVAHTKQPYGGYLPPKLWKEIKIPNTQAIDNTDLDNLYAPLIGMTVDYLSRFFLEKDTEITKELLLSNSQENPLRISYLGSWSPYAKALDYRELYDYVIDELWDIEDIDNNIGLIYFLSQYDSLYRSNQLSKINPSLYDLNISERFTQIDKCAKQEYIQLIKDNLTPSQKSIIKAMAKNVETLCEYLKDNSDNQYVEIGFTMPDAYTSKITTGDGDLIIGNYLCDIKVSKYSFTSKYTLQLLIYYLMGLKSSKKAVFEKIKYLALYNPRMNLCKIIDVSTIDKNVIDEVNLKVIGYN</sequence>
<evidence type="ECO:0000313" key="1">
    <source>
        <dbReference type="EMBL" id="MCV3728529.1"/>
    </source>
</evidence>
<comment type="caution">
    <text evidence="1">The sequence shown here is derived from an EMBL/GenBank/DDBJ whole genome shotgun (WGS) entry which is preliminary data.</text>
</comment>
<gene>
    <name evidence="1" type="ORF">OF376_01965</name>
</gene>
<keyword evidence="2" id="KW-1185">Reference proteome</keyword>
<dbReference type="Proteomes" id="UP001208245">
    <property type="component" value="Unassembled WGS sequence"/>
</dbReference>
<proteinExistence type="predicted"/>